<dbReference type="EMBL" id="ML977607">
    <property type="protein sequence ID" value="KAF1998035.1"/>
    <property type="molecule type" value="Genomic_DNA"/>
</dbReference>
<sequence>MGAAQNIHPSQDLLDMCNVVFLVWLEGLLYLHPKCFSTLNDHARKRHPWRPAVSVVHFQVRIFPNDDTSYFLVAYIRRCSEDPGQGKNDLFGRLTSSLQNHLHRRVKGIGHVQPILVMLRASRWGPAGLQEECHFHGPGSKVGATDAAFRRHQIARVDYSFGCKCFQRSILNRRRHSYTCIVRSGTPSLLDIEMKEKVWK</sequence>
<reference evidence="1" key="1">
    <citation type="journal article" date="2020" name="Stud. Mycol.">
        <title>101 Dothideomycetes genomes: a test case for predicting lifestyles and emergence of pathogens.</title>
        <authorList>
            <person name="Haridas S."/>
            <person name="Albert R."/>
            <person name="Binder M."/>
            <person name="Bloem J."/>
            <person name="Labutti K."/>
            <person name="Salamov A."/>
            <person name="Andreopoulos B."/>
            <person name="Baker S."/>
            <person name="Barry K."/>
            <person name="Bills G."/>
            <person name="Bluhm B."/>
            <person name="Cannon C."/>
            <person name="Castanera R."/>
            <person name="Culley D."/>
            <person name="Daum C."/>
            <person name="Ezra D."/>
            <person name="Gonzalez J."/>
            <person name="Henrissat B."/>
            <person name="Kuo A."/>
            <person name="Liang C."/>
            <person name="Lipzen A."/>
            <person name="Lutzoni F."/>
            <person name="Magnuson J."/>
            <person name="Mondo S."/>
            <person name="Nolan M."/>
            <person name="Ohm R."/>
            <person name="Pangilinan J."/>
            <person name="Park H.-J."/>
            <person name="Ramirez L."/>
            <person name="Alfaro M."/>
            <person name="Sun H."/>
            <person name="Tritt A."/>
            <person name="Yoshinaga Y."/>
            <person name="Zwiers L.-H."/>
            <person name="Turgeon B."/>
            <person name="Goodwin S."/>
            <person name="Spatafora J."/>
            <person name="Crous P."/>
            <person name="Grigoriev I."/>
        </authorList>
    </citation>
    <scope>NUCLEOTIDE SEQUENCE</scope>
    <source>
        <strain evidence="1">CBS 123094</strain>
    </source>
</reference>
<organism evidence="1 2">
    <name type="scientific">Amniculicola lignicola CBS 123094</name>
    <dbReference type="NCBI Taxonomy" id="1392246"/>
    <lineage>
        <taxon>Eukaryota</taxon>
        <taxon>Fungi</taxon>
        <taxon>Dikarya</taxon>
        <taxon>Ascomycota</taxon>
        <taxon>Pezizomycotina</taxon>
        <taxon>Dothideomycetes</taxon>
        <taxon>Pleosporomycetidae</taxon>
        <taxon>Pleosporales</taxon>
        <taxon>Amniculicolaceae</taxon>
        <taxon>Amniculicola</taxon>
    </lineage>
</organism>
<gene>
    <name evidence="1" type="ORF">P154DRAFT_536676</name>
</gene>
<protein>
    <submittedName>
        <fullName evidence="1">Uncharacterized protein</fullName>
    </submittedName>
</protein>
<accession>A0A6A5WFT3</accession>
<dbReference type="Proteomes" id="UP000799779">
    <property type="component" value="Unassembled WGS sequence"/>
</dbReference>
<evidence type="ECO:0000313" key="2">
    <source>
        <dbReference type="Proteomes" id="UP000799779"/>
    </source>
</evidence>
<evidence type="ECO:0000313" key="1">
    <source>
        <dbReference type="EMBL" id="KAF1998035.1"/>
    </source>
</evidence>
<name>A0A6A5WFT3_9PLEO</name>
<dbReference type="AlphaFoldDB" id="A0A6A5WFT3"/>
<proteinExistence type="predicted"/>
<keyword evidence="2" id="KW-1185">Reference proteome</keyword>